<dbReference type="GO" id="GO:0016783">
    <property type="term" value="F:sulfurtransferase activity"/>
    <property type="evidence" value="ECO:0007669"/>
    <property type="project" value="InterPro"/>
</dbReference>
<dbReference type="Pfam" id="PF03054">
    <property type="entry name" value="tRNA_Me_trans"/>
    <property type="match status" value="1"/>
</dbReference>
<dbReference type="Pfam" id="PF20259">
    <property type="entry name" value="tRNA_Me_trans_M"/>
    <property type="match status" value="1"/>
</dbReference>
<dbReference type="InterPro" id="IPR046885">
    <property type="entry name" value="MnmA-like_C"/>
</dbReference>
<dbReference type="HAMAP" id="MF_00144">
    <property type="entry name" value="tRNA_thiouridyl_MnmA"/>
    <property type="match status" value="1"/>
</dbReference>
<evidence type="ECO:0000259" key="9">
    <source>
        <dbReference type="Pfam" id="PF20258"/>
    </source>
</evidence>
<dbReference type="InterPro" id="IPR014729">
    <property type="entry name" value="Rossmann-like_a/b/a_fold"/>
</dbReference>
<dbReference type="NCBIfam" id="TIGR00420">
    <property type="entry name" value="trmU"/>
    <property type="match status" value="1"/>
</dbReference>
<keyword evidence="1" id="KW-0963">Cytoplasm</keyword>
<name>A0A381N9F6_9ZZZZ</name>
<dbReference type="FunFam" id="3.40.50.620:FF:000115">
    <property type="entry name" value="tRNA-specific 2-thiouridylase MnmA"/>
    <property type="match status" value="1"/>
</dbReference>
<evidence type="ECO:0000259" key="10">
    <source>
        <dbReference type="Pfam" id="PF20259"/>
    </source>
</evidence>
<dbReference type="Gene3D" id="2.30.30.280">
    <property type="entry name" value="Adenine nucleotide alpha hydrolases-like domains"/>
    <property type="match status" value="1"/>
</dbReference>
<dbReference type="SUPFAM" id="SSF52402">
    <property type="entry name" value="Adenine nucleotide alpha hydrolases-like"/>
    <property type="match status" value="1"/>
</dbReference>
<reference evidence="11" key="1">
    <citation type="submission" date="2018-05" db="EMBL/GenBank/DDBJ databases">
        <authorList>
            <person name="Lanie J.A."/>
            <person name="Ng W.-L."/>
            <person name="Kazmierczak K.M."/>
            <person name="Andrzejewski T.M."/>
            <person name="Davidsen T.M."/>
            <person name="Wayne K.J."/>
            <person name="Tettelin H."/>
            <person name="Glass J.I."/>
            <person name="Rusch D."/>
            <person name="Podicherti R."/>
            <person name="Tsui H.-C.T."/>
            <person name="Winkler M.E."/>
        </authorList>
    </citation>
    <scope>NUCLEOTIDE SEQUENCE</scope>
</reference>
<keyword evidence="3" id="KW-0808">Transferase</keyword>
<dbReference type="CDD" id="cd01998">
    <property type="entry name" value="MnmA_TRMU-like"/>
    <property type="match status" value="1"/>
</dbReference>
<accession>A0A381N9F6</accession>
<dbReference type="EMBL" id="UINC01000214">
    <property type="protein sequence ID" value="SUZ51250.1"/>
    <property type="molecule type" value="Genomic_DNA"/>
</dbReference>
<dbReference type="AlphaFoldDB" id="A0A381N9F6"/>
<keyword evidence="6" id="KW-0067">ATP-binding</keyword>
<keyword evidence="2" id="KW-0820">tRNA-binding</keyword>
<dbReference type="InterPro" id="IPR046884">
    <property type="entry name" value="MnmA-like_central"/>
</dbReference>
<protein>
    <submittedName>
        <fullName evidence="11">Uncharacterized protein</fullName>
    </submittedName>
</protein>
<evidence type="ECO:0000256" key="3">
    <source>
        <dbReference type="ARBA" id="ARBA00022679"/>
    </source>
</evidence>
<keyword evidence="4" id="KW-0819">tRNA processing</keyword>
<gene>
    <name evidence="11" type="ORF">METZ01_LOCUS4104</name>
</gene>
<evidence type="ECO:0000256" key="2">
    <source>
        <dbReference type="ARBA" id="ARBA00022555"/>
    </source>
</evidence>
<dbReference type="InterPro" id="IPR023382">
    <property type="entry name" value="MnmA-like_central_sf"/>
</dbReference>
<feature type="domain" description="tRNA-specific 2-thiouridylase MnmA-like central" evidence="10">
    <location>
        <begin position="200"/>
        <end position="263"/>
    </location>
</feature>
<dbReference type="GO" id="GO:0000049">
    <property type="term" value="F:tRNA binding"/>
    <property type="evidence" value="ECO:0007669"/>
    <property type="project" value="UniProtKB-KW"/>
</dbReference>
<dbReference type="Gene3D" id="3.40.50.620">
    <property type="entry name" value="HUPs"/>
    <property type="match status" value="1"/>
</dbReference>
<evidence type="ECO:0000256" key="8">
    <source>
        <dbReference type="ARBA" id="ARBA00023157"/>
    </source>
</evidence>
<dbReference type="NCBIfam" id="NF001138">
    <property type="entry name" value="PRK00143.1"/>
    <property type="match status" value="1"/>
</dbReference>
<sequence>MSGGVDSSVAAALLNNAGHDVVGLSMQLYDQSKNGHFGSCCTLDDLHDARRTAAALDIPHYIVNYQSSFSKHVVRNFVSEYAAGRTPIPCVHCNGELKFSHLLDRATALNTEAVATGHYAQVDHDANSGLYRLRRGVDRGKDQSYFLFSLNQTQLARAAFPVGSLNKTQVRSYARDLNLPVADKPDSQELCFIANGDHANFVETHAATPLHQGNILDESGRILGQHDGVHHFTVGQRKGLKVASSSRLYVTAIDAKSCSVTVGNRKDLEASTLTASTVNWISGAPPKTPLRVTAQIRHRHAEAPAVVHAKEGGRAVVRFDNPQLAVTPGQAVVFYDADEVLGGGWID</sequence>
<evidence type="ECO:0000256" key="4">
    <source>
        <dbReference type="ARBA" id="ARBA00022694"/>
    </source>
</evidence>
<dbReference type="GO" id="GO:0002143">
    <property type="term" value="P:tRNA wobble position uridine thiolation"/>
    <property type="evidence" value="ECO:0007669"/>
    <property type="project" value="TreeGrafter"/>
</dbReference>
<dbReference type="GO" id="GO:0005524">
    <property type="term" value="F:ATP binding"/>
    <property type="evidence" value="ECO:0007669"/>
    <property type="project" value="UniProtKB-KW"/>
</dbReference>
<dbReference type="Pfam" id="PF20258">
    <property type="entry name" value="tRNA_Me_trans_C"/>
    <property type="match status" value="1"/>
</dbReference>
<dbReference type="PANTHER" id="PTHR11933:SF5">
    <property type="entry name" value="MITOCHONDRIAL TRNA-SPECIFIC 2-THIOURIDYLASE 1"/>
    <property type="match status" value="1"/>
</dbReference>
<feature type="domain" description="tRNA-specific 2-thiouridylase MnmA-like C-terminal" evidence="9">
    <location>
        <begin position="272"/>
        <end position="346"/>
    </location>
</feature>
<evidence type="ECO:0000256" key="1">
    <source>
        <dbReference type="ARBA" id="ARBA00022490"/>
    </source>
</evidence>
<proteinExistence type="inferred from homology"/>
<evidence type="ECO:0000313" key="11">
    <source>
        <dbReference type="EMBL" id="SUZ51250.1"/>
    </source>
</evidence>
<evidence type="ECO:0000256" key="6">
    <source>
        <dbReference type="ARBA" id="ARBA00022840"/>
    </source>
</evidence>
<dbReference type="FunFam" id="2.40.30.10:FF:000023">
    <property type="entry name" value="tRNA-specific 2-thiouridylase MnmA"/>
    <property type="match status" value="1"/>
</dbReference>
<keyword evidence="7" id="KW-0694">RNA-binding</keyword>
<keyword evidence="8" id="KW-1015">Disulfide bond</keyword>
<dbReference type="PANTHER" id="PTHR11933">
    <property type="entry name" value="TRNA 5-METHYLAMINOMETHYL-2-THIOURIDYLATE -METHYLTRANSFERASE"/>
    <property type="match status" value="1"/>
</dbReference>
<evidence type="ECO:0000256" key="5">
    <source>
        <dbReference type="ARBA" id="ARBA00022741"/>
    </source>
</evidence>
<dbReference type="Gene3D" id="2.40.30.10">
    <property type="entry name" value="Translation factors"/>
    <property type="match status" value="1"/>
</dbReference>
<dbReference type="InterPro" id="IPR004506">
    <property type="entry name" value="MnmA-like"/>
</dbReference>
<evidence type="ECO:0000256" key="7">
    <source>
        <dbReference type="ARBA" id="ARBA00022884"/>
    </source>
</evidence>
<keyword evidence="5" id="KW-0547">Nucleotide-binding</keyword>
<organism evidence="11">
    <name type="scientific">marine metagenome</name>
    <dbReference type="NCBI Taxonomy" id="408172"/>
    <lineage>
        <taxon>unclassified sequences</taxon>
        <taxon>metagenomes</taxon>
        <taxon>ecological metagenomes</taxon>
    </lineage>
</organism>